<name>A0ABW0KSU1_9BACT</name>
<evidence type="ECO:0000259" key="4">
    <source>
        <dbReference type="Pfam" id="PF11954"/>
    </source>
</evidence>
<feature type="domain" description="Peptidase S12 Pab87-related C-terminal" evidence="4">
    <location>
        <begin position="354"/>
        <end position="432"/>
    </location>
</feature>
<organism evidence="5 6">
    <name type="scientific">Prosthecobacter fluviatilis</name>
    <dbReference type="NCBI Taxonomy" id="445931"/>
    <lineage>
        <taxon>Bacteria</taxon>
        <taxon>Pseudomonadati</taxon>
        <taxon>Verrucomicrobiota</taxon>
        <taxon>Verrucomicrobiia</taxon>
        <taxon>Verrucomicrobiales</taxon>
        <taxon>Verrucomicrobiaceae</taxon>
        <taxon>Prosthecobacter</taxon>
    </lineage>
</organism>
<dbReference type="Proteomes" id="UP001596052">
    <property type="component" value="Unassembled WGS sequence"/>
</dbReference>
<evidence type="ECO:0000313" key="5">
    <source>
        <dbReference type="EMBL" id="MFC5456465.1"/>
    </source>
</evidence>
<evidence type="ECO:0000259" key="3">
    <source>
        <dbReference type="Pfam" id="PF00144"/>
    </source>
</evidence>
<feature type="domain" description="Beta-lactamase-related" evidence="3">
    <location>
        <begin position="57"/>
        <end position="335"/>
    </location>
</feature>
<keyword evidence="2" id="KW-0732">Signal</keyword>
<dbReference type="PANTHER" id="PTHR22935">
    <property type="entry name" value="PENICILLIN-BINDING PROTEIN"/>
    <property type="match status" value="1"/>
</dbReference>
<keyword evidence="5" id="KW-0378">Hydrolase</keyword>
<dbReference type="InterPro" id="IPR012338">
    <property type="entry name" value="Beta-lactam/transpept-like"/>
</dbReference>
<dbReference type="Pfam" id="PF11954">
    <property type="entry name" value="DUF3471"/>
    <property type="match status" value="2"/>
</dbReference>
<feature type="domain" description="Peptidase S12 Pab87-related C-terminal" evidence="4">
    <location>
        <begin position="454"/>
        <end position="527"/>
    </location>
</feature>
<proteinExistence type="inferred from homology"/>
<dbReference type="RefSeq" id="WP_377168727.1">
    <property type="nucleotide sequence ID" value="NZ_JBHSMQ010000006.1"/>
</dbReference>
<dbReference type="SUPFAM" id="SSF56601">
    <property type="entry name" value="beta-lactamase/transpeptidase-like"/>
    <property type="match status" value="1"/>
</dbReference>
<evidence type="ECO:0000256" key="1">
    <source>
        <dbReference type="ARBA" id="ARBA00038473"/>
    </source>
</evidence>
<protein>
    <submittedName>
        <fullName evidence="5">Serine hydrolase</fullName>
    </submittedName>
</protein>
<evidence type="ECO:0000256" key="2">
    <source>
        <dbReference type="SAM" id="SignalP"/>
    </source>
</evidence>
<gene>
    <name evidence="5" type="ORF">ACFQDI_16495</name>
</gene>
<keyword evidence="6" id="KW-1185">Reference proteome</keyword>
<dbReference type="Pfam" id="PF00144">
    <property type="entry name" value="Beta-lactamase"/>
    <property type="match status" value="1"/>
</dbReference>
<dbReference type="InterPro" id="IPR051478">
    <property type="entry name" value="Beta-lactamase-like_AB/R"/>
</dbReference>
<dbReference type="EMBL" id="JBHSMQ010000006">
    <property type="protein sequence ID" value="MFC5456465.1"/>
    <property type="molecule type" value="Genomic_DNA"/>
</dbReference>
<comment type="similarity">
    <text evidence="1">Belongs to the beta-lactamase family.</text>
</comment>
<evidence type="ECO:0000313" key="6">
    <source>
        <dbReference type="Proteomes" id="UP001596052"/>
    </source>
</evidence>
<dbReference type="PANTHER" id="PTHR22935:SF95">
    <property type="entry name" value="BETA-LACTAMASE-LIKE 1-RELATED"/>
    <property type="match status" value="1"/>
</dbReference>
<accession>A0ABW0KSU1</accession>
<sequence>MKTIVRMLPCLLLAVSWAQAGTLAEAAARRQKLLPAGCIVTGELIGGQVSYAMAGKAPEAGEAKPEQIVFEIGSITKVFTGLLLAQAVVEKKVTLDTTIGGMLAGKVKFADPRVAAITLRQLATHTSGLPCLPENAIAGMAEDDPYANYDEKLLWSYLATAKLEGESPFAFGYSNLGMGLLGHLLGGVCQTSWDKAVVEKICLPLGMKDTAPQPEARLPRAMPHDGAKATKPWHMAALAGCGALRSTAADLMKFGEALLHPDQTPLKEAFALALKPQADAPSMGGQIGLGVLLGKFDGDATLHHDGGTGGFCSGLQVIPASGIVRVVLINSNALGGSEVIAGTTTVKPFDPATQKETSLPAEMLKQYPGLYELDRNSSFIVKLDGGNLYLKLTGQMFLRLFAKGPDRFFMKEVAAEVGFNRAEGAIRSVTLFQNGNEITAKLSAKPPPDYKLGSAKALQPYAGEYALMGMQKLTVSVKGRTLFAQMEGQPAAPVFETEADRFEYDVVQAALVFTRDDDKQINGLTLLQNGLTVPAPRVKTPSSAPKQ</sequence>
<feature type="chain" id="PRO_5045967475" evidence="2">
    <location>
        <begin position="21"/>
        <end position="547"/>
    </location>
</feature>
<comment type="caution">
    <text evidence="5">The sequence shown here is derived from an EMBL/GenBank/DDBJ whole genome shotgun (WGS) entry which is preliminary data.</text>
</comment>
<dbReference type="GO" id="GO:0016787">
    <property type="term" value="F:hydrolase activity"/>
    <property type="evidence" value="ECO:0007669"/>
    <property type="project" value="UniProtKB-KW"/>
</dbReference>
<reference evidence="6" key="1">
    <citation type="journal article" date="2019" name="Int. J. Syst. Evol. Microbiol.">
        <title>The Global Catalogue of Microorganisms (GCM) 10K type strain sequencing project: providing services to taxonomists for standard genome sequencing and annotation.</title>
        <authorList>
            <consortium name="The Broad Institute Genomics Platform"/>
            <consortium name="The Broad Institute Genome Sequencing Center for Infectious Disease"/>
            <person name="Wu L."/>
            <person name="Ma J."/>
        </authorList>
    </citation>
    <scope>NUCLEOTIDE SEQUENCE [LARGE SCALE GENOMIC DNA]</scope>
    <source>
        <strain evidence="6">CGMCC 4.1469</strain>
    </source>
</reference>
<dbReference type="InterPro" id="IPR001466">
    <property type="entry name" value="Beta-lactam-related"/>
</dbReference>
<feature type="signal peptide" evidence="2">
    <location>
        <begin position="1"/>
        <end position="20"/>
    </location>
</feature>
<dbReference type="Gene3D" id="3.40.710.10">
    <property type="entry name" value="DD-peptidase/beta-lactamase superfamily"/>
    <property type="match status" value="1"/>
</dbReference>
<dbReference type="InterPro" id="IPR021860">
    <property type="entry name" value="Peptidase_S12_Pab87-rel_C"/>
</dbReference>